<dbReference type="SUPFAM" id="SSF56672">
    <property type="entry name" value="DNA/RNA polymerases"/>
    <property type="match status" value="1"/>
</dbReference>
<dbReference type="InterPro" id="IPR043502">
    <property type="entry name" value="DNA/RNA_pol_sf"/>
</dbReference>
<dbReference type="Proteomes" id="UP001153076">
    <property type="component" value="Unassembled WGS sequence"/>
</dbReference>
<evidence type="ECO:0000313" key="2">
    <source>
        <dbReference type="EMBL" id="KAJ8419413.1"/>
    </source>
</evidence>
<evidence type="ECO:0000313" key="3">
    <source>
        <dbReference type="Proteomes" id="UP001153076"/>
    </source>
</evidence>
<dbReference type="PANTHER" id="PTHR31635">
    <property type="entry name" value="REVERSE TRANSCRIPTASE DOMAIN-CONTAINING PROTEIN-RELATED"/>
    <property type="match status" value="1"/>
</dbReference>
<accession>A0A9Q1GGI2</accession>
<gene>
    <name evidence="2" type="ORF">Cgig2_003554</name>
</gene>
<sequence length="271" mass="31116">MEWITHGDVNTRFFFAKAKQRKLSTYIYNINDDQGNQVEGFEKAGNIMMQFYKKLMGKQPALRSSLSKEVIAQGQVLSAEQQVQMCQKFTDKDIRDAIFSIPNTKSPGPDGFSSGFFKTTWSKIGPMICSAIQSFFLIGSLPRFISEAKLIILPKVDHPQSATEFRPISYCNVLYKCISKLLCQRIKIVLSHIIHQSQGAFVRGRELLYNVLICHDIVRGYQRKHISPRYILKMDLQKAFDSNHWEFVKEMLEFLKFLAVDLESTQPQEGG</sequence>
<dbReference type="InterPro" id="IPR000477">
    <property type="entry name" value="RT_dom"/>
</dbReference>
<dbReference type="OrthoDB" id="1934719at2759"/>
<feature type="domain" description="Reverse transcriptase" evidence="1">
    <location>
        <begin position="157"/>
        <end position="253"/>
    </location>
</feature>
<dbReference type="PANTHER" id="PTHR31635:SF196">
    <property type="entry name" value="REVERSE TRANSCRIPTASE DOMAIN-CONTAINING PROTEIN-RELATED"/>
    <property type="match status" value="1"/>
</dbReference>
<dbReference type="EMBL" id="JAKOGI010005199">
    <property type="protein sequence ID" value="KAJ8419413.1"/>
    <property type="molecule type" value="Genomic_DNA"/>
</dbReference>
<reference evidence="2" key="1">
    <citation type="submission" date="2022-04" db="EMBL/GenBank/DDBJ databases">
        <title>Carnegiea gigantea Genome sequencing and assembly v2.</title>
        <authorList>
            <person name="Copetti D."/>
            <person name="Sanderson M.J."/>
            <person name="Burquez A."/>
            <person name="Wojciechowski M.F."/>
        </authorList>
    </citation>
    <scope>NUCLEOTIDE SEQUENCE</scope>
    <source>
        <strain evidence="2">SGP5-SGP5p</strain>
        <tissue evidence="2">Aerial part</tissue>
    </source>
</reference>
<proteinExistence type="predicted"/>
<protein>
    <recommendedName>
        <fullName evidence="1">Reverse transcriptase domain-containing protein</fullName>
    </recommendedName>
</protein>
<keyword evidence="3" id="KW-1185">Reference proteome</keyword>
<dbReference type="AlphaFoldDB" id="A0A9Q1GGI2"/>
<organism evidence="2 3">
    <name type="scientific">Carnegiea gigantea</name>
    <dbReference type="NCBI Taxonomy" id="171969"/>
    <lineage>
        <taxon>Eukaryota</taxon>
        <taxon>Viridiplantae</taxon>
        <taxon>Streptophyta</taxon>
        <taxon>Embryophyta</taxon>
        <taxon>Tracheophyta</taxon>
        <taxon>Spermatophyta</taxon>
        <taxon>Magnoliopsida</taxon>
        <taxon>eudicotyledons</taxon>
        <taxon>Gunneridae</taxon>
        <taxon>Pentapetalae</taxon>
        <taxon>Caryophyllales</taxon>
        <taxon>Cactineae</taxon>
        <taxon>Cactaceae</taxon>
        <taxon>Cactoideae</taxon>
        <taxon>Echinocereeae</taxon>
        <taxon>Carnegiea</taxon>
    </lineage>
</organism>
<dbReference type="Pfam" id="PF00078">
    <property type="entry name" value="RVT_1"/>
    <property type="match status" value="1"/>
</dbReference>
<evidence type="ECO:0000259" key="1">
    <source>
        <dbReference type="Pfam" id="PF00078"/>
    </source>
</evidence>
<name>A0A9Q1GGI2_9CARY</name>
<comment type="caution">
    <text evidence="2">The sequence shown here is derived from an EMBL/GenBank/DDBJ whole genome shotgun (WGS) entry which is preliminary data.</text>
</comment>